<organism evidence="1 2">
    <name type="scientific">Rattus norvegicus</name>
    <name type="common">Rat</name>
    <dbReference type="NCBI Taxonomy" id="10116"/>
    <lineage>
        <taxon>Eukaryota</taxon>
        <taxon>Metazoa</taxon>
        <taxon>Chordata</taxon>
        <taxon>Craniata</taxon>
        <taxon>Vertebrata</taxon>
        <taxon>Euteleostomi</taxon>
        <taxon>Mammalia</taxon>
        <taxon>Eutheria</taxon>
        <taxon>Euarchontoglires</taxon>
        <taxon>Glires</taxon>
        <taxon>Rodentia</taxon>
        <taxon>Myomorpha</taxon>
        <taxon>Muroidea</taxon>
        <taxon>Muridae</taxon>
        <taxon>Murinae</taxon>
        <taxon>Rattus</taxon>
    </lineage>
</organism>
<protein>
    <submittedName>
        <fullName evidence="1">RCG23686</fullName>
    </submittedName>
</protein>
<name>A6KJR6_RAT</name>
<evidence type="ECO:0000313" key="1">
    <source>
        <dbReference type="EMBL" id="EDL82976.1"/>
    </source>
</evidence>
<dbReference type="EMBL" id="CH474058">
    <property type="protein sequence ID" value="EDL82976.1"/>
    <property type="molecule type" value="Genomic_DNA"/>
</dbReference>
<evidence type="ECO:0000313" key="2">
    <source>
        <dbReference type="Proteomes" id="UP000234681"/>
    </source>
</evidence>
<sequence length="50" mass="5788">MDLTVVMVTEVITTSPGKPLWEAACCTQWMVKPFRHSIEKYTKDRSHTSF</sequence>
<reference evidence="2" key="1">
    <citation type="submission" date="2005-09" db="EMBL/GenBank/DDBJ databases">
        <authorList>
            <person name="Mural R.J."/>
            <person name="Li P.W."/>
            <person name="Adams M.D."/>
            <person name="Amanatides P.G."/>
            <person name="Baden-Tillson H."/>
            <person name="Barnstead M."/>
            <person name="Chin S.H."/>
            <person name="Dew I."/>
            <person name="Evans C.A."/>
            <person name="Ferriera S."/>
            <person name="Flanigan M."/>
            <person name="Fosler C."/>
            <person name="Glodek A."/>
            <person name="Gu Z."/>
            <person name="Holt R.A."/>
            <person name="Jennings D."/>
            <person name="Kraft C.L."/>
            <person name="Lu F."/>
            <person name="Nguyen T."/>
            <person name="Nusskern D.R."/>
            <person name="Pfannkoch C.M."/>
            <person name="Sitter C."/>
            <person name="Sutton G.G."/>
            <person name="Venter J.C."/>
            <person name="Wang Z."/>
            <person name="Woodage T."/>
            <person name="Zheng X.H."/>
            <person name="Zhong F."/>
        </authorList>
    </citation>
    <scope>NUCLEOTIDE SEQUENCE [LARGE SCALE GENOMIC DNA]</scope>
    <source>
        <strain>BN</strain>
        <strain evidence="2">Sprague-Dawley</strain>
    </source>
</reference>
<accession>A6KJR6</accession>
<dbReference type="Proteomes" id="UP000234681">
    <property type="component" value="Chromosome 2"/>
</dbReference>
<dbReference type="AlphaFoldDB" id="A6KJR6"/>
<proteinExistence type="predicted"/>
<gene>
    <name evidence="1" type="ORF">rCG_23686</name>
</gene>